<keyword evidence="1" id="KW-0472">Membrane</keyword>
<dbReference type="EMBL" id="QGAL01000006">
    <property type="protein sequence ID" value="TKK16241.1"/>
    <property type="molecule type" value="Genomic_DNA"/>
</dbReference>
<evidence type="ECO:0000313" key="3">
    <source>
        <dbReference type="Proteomes" id="UP000306327"/>
    </source>
</evidence>
<reference evidence="2 3" key="1">
    <citation type="journal article" date="2019" name="Sci. Rep.">
        <title>Differences in resource use lead to coexistence of seed-transmitted microbial populations.</title>
        <authorList>
            <person name="Torres-Cortes G."/>
            <person name="Garcia B.J."/>
            <person name="Compant S."/>
            <person name="Rezki S."/>
            <person name="Jones P."/>
            <person name="Preveaux A."/>
            <person name="Briand M."/>
            <person name="Roulet A."/>
            <person name="Bouchez O."/>
            <person name="Jacobson D."/>
            <person name="Barret M."/>
        </authorList>
    </citation>
    <scope>NUCLEOTIDE SEQUENCE [LARGE SCALE GENOMIC DNA]</scope>
    <source>
        <strain evidence="2 3">CFBP13530</strain>
    </source>
</reference>
<gene>
    <name evidence="2" type="ORF">EcCFBP13530_17635</name>
</gene>
<organism evidence="2 3">
    <name type="scientific">Enterobacter cancerogenus</name>
    <dbReference type="NCBI Taxonomy" id="69218"/>
    <lineage>
        <taxon>Bacteria</taxon>
        <taxon>Pseudomonadati</taxon>
        <taxon>Pseudomonadota</taxon>
        <taxon>Gammaproteobacteria</taxon>
        <taxon>Enterobacterales</taxon>
        <taxon>Enterobacteriaceae</taxon>
        <taxon>Enterobacter</taxon>
        <taxon>Enterobacter cloacae complex</taxon>
    </lineage>
</organism>
<protein>
    <submittedName>
        <fullName evidence="2">Uncharacterized protein</fullName>
    </submittedName>
</protein>
<name>A0AB38P0W8_9ENTR</name>
<evidence type="ECO:0000256" key="1">
    <source>
        <dbReference type="SAM" id="Phobius"/>
    </source>
</evidence>
<proteinExistence type="predicted"/>
<dbReference type="Proteomes" id="UP000306327">
    <property type="component" value="Unassembled WGS sequence"/>
</dbReference>
<dbReference type="AlphaFoldDB" id="A0AB38P0W8"/>
<feature type="transmembrane region" description="Helical" evidence="1">
    <location>
        <begin position="12"/>
        <end position="34"/>
    </location>
</feature>
<comment type="caution">
    <text evidence="2">The sequence shown here is derived from an EMBL/GenBank/DDBJ whole genome shotgun (WGS) entry which is preliminary data.</text>
</comment>
<keyword evidence="1" id="KW-0812">Transmembrane</keyword>
<sequence length="80" mass="9103">MRTPAKQAGLWLIQFISFLTIFSVIYIVFPFEYLFDVYSDKVGFITETNWSDTVLFGILAVSVLMNTGLIFLIASVKRKG</sequence>
<feature type="transmembrane region" description="Helical" evidence="1">
    <location>
        <begin position="54"/>
        <end position="74"/>
    </location>
</feature>
<keyword evidence="1" id="KW-1133">Transmembrane helix</keyword>
<evidence type="ECO:0000313" key="2">
    <source>
        <dbReference type="EMBL" id="TKK16241.1"/>
    </source>
</evidence>
<accession>A0AB38P0W8</accession>